<feature type="transmembrane region" description="Helical" evidence="6">
    <location>
        <begin position="12"/>
        <end position="33"/>
    </location>
</feature>
<gene>
    <name evidence="8" type="ORF">QCO44_08560</name>
</gene>
<dbReference type="InterPro" id="IPR051461">
    <property type="entry name" value="UPF0750_membrane"/>
</dbReference>
<evidence type="ECO:0000256" key="6">
    <source>
        <dbReference type="SAM" id="Phobius"/>
    </source>
</evidence>
<protein>
    <submittedName>
        <fullName evidence="8">YitT family protein</fullName>
    </submittedName>
</protein>
<dbReference type="Proteomes" id="UP001559623">
    <property type="component" value="Unassembled WGS sequence"/>
</dbReference>
<dbReference type="InterPro" id="IPR019264">
    <property type="entry name" value="DUF2179"/>
</dbReference>
<dbReference type="RefSeq" id="WP_368847407.1">
    <property type="nucleotide sequence ID" value="NZ_CP194411.1"/>
</dbReference>
<evidence type="ECO:0000256" key="5">
    <source>
        <dbReference type="ARBA" id="ARBA00023136"/>
    </source>
</evidence>
<dbReference type="InterPro" id="IPR003740">
    <property type="entry name" value="YitT"/>
</dbReference>
<feature type="transmembrane region" description="Helical" evidence="6">
    <location>
        <begin position="53"/>
        <end position="74"/>
    </location>
</feature>
<evidence type="ECO:0000256" key="2">
    <source>
        <dbReference type="ARBA" id="ARBA00022475"/>
    </source>
</evidence>
<evidence type="ECO:0000256" key="3">
    <source>
        <dbReference type="ARBA" id="ARBA00022692"/>
    </source>
</evidence>
<evidence type="ECO:0000256" key="4">
    <source>
        <dbReference type="ARBA" id="ARBA00022989"/>
    </source>
</evidence>
<dbReference type="Pfam" id="PF02588">
    <property type="entry name" value="YitT_membrane"/>
    <property type="match status" value="1"/>
</dbReference>
<dbReference type="PANTHER" id="PTHR33545:SF5">
    <property type="entry name" value="UPF0750 MEMBRANE PROTEIN YITT"/>
    <property type="match status" value="1"/>
</dbReference>
<comment type="caution">
    <text evidence="8">The sequence shown here is derived from an EMBL/GenBank/DDBJ whole genome shotgun (WGS) entry which is preliminary data.</text>
</comment>
<name>A0ABV3X647_9FIRM</name>
<evidence type="ECO:0000256" key="1">
    <source>
        <dbReference type="ARBA" id="ARBA00004651"/>
    </source>
</evidence>
<evidence type="ECO:0000259" key="7">
    <source>
        <dbReference type="Pfam" id="PF10035"/>
    </source>
</evidence>
<dbReference type="EMBL" id="JARVLH010000005">
    <property type="protein sequence ID" value="MEX5285682.1"/>
    <property type="molecule type" value="Genomic_DNA"/>
</dbReference>
<dbReference type="PANTHER" id="PTHR33545">
    <property type="entry name" value="UPF0750 MEMBRANE PROTEIN YITT-RELATED"/>
    <property type="match status" value="1"/>
</dbReference>
<keyword evidence="9" id="KW-1185">Reference proteome</keyword>
<organism evidence="8 9">
    <name type="scientific">Selenomonas sputigena</name>
    <dbReference type="NCBI Taxonomy" id="69823"/>
    <lineage>
        <taxon>Bacteria</taxon>
        <taxon>Bacillati</taxon>
        <taxon>Bacillota</taxon>
        <taxon>Negativicutes</taxon>
        <taxon>Selenomonadales</taxon>
        <taxon>Selenomonadaceae</taxon>
        <taxon>Selenomonas</taxon>
    </lineage>
</organism>
<proteinExistence type="predicted"/>
<keyword evidence="4 6" id="KW-1133">Transmembrane helix</keyword>
<dbReference type="PIRSF" id="PIRSF006483">
    <property type="entry name" value="Membrane_protein_YitT"/>
    <property type="match status" value="1"/>
</dbReference>
<reference evidence="8 9" key="1">
    <citation type="submission" date="2023-04" db="EMBL/GenBank/DDBJ databases">
        <title>Genome Sequence of Selenomonas sputigena ATCC 33150.</title>
        <authorList>
            <person name="Miller D.P."/>
            <person name="Anvari S."/>
            <person name="Polson S.W."/>
            <person name="Macdonald M."/>
            <person name="Mcdowell J.V."/>
        </authorList>
    </citation>
    <scope>NUCLEOTIDE SEQUENCE [LARGE SCALE GENOMIC DNA]</scope>
    <source>
        <strain evidence="8 9">ATCC 33150</strain>
    </source>
</reference>
<feature type="transmembrane region" description="Helical" evidence="6">
    <location>
        <begin position="111"/>
        <end position="129"/>
    </location>
</feature>
<accession>A0ABV3X647</accession>
<sequence>MTLTKQDILHEVRRYLFILFGCAVCGVGINLFILPANLLTNGIGGIAILLHYLAGWPVGLQILAYNLPILFLAYRFVGRRYAVDTILGTVLFSFGIDCSSSLALLHPVQDVMLSAIFGGVVSGIGYGLIFRYGSNTGGLDVLGAILKKYWSIDVGTGVFLLNLFVIAASAALFGLETALFTMVCIYATAELTNRWAAGFNREKAIFIISEESQRIGERIMETLHRGVTYLEGRGGFLQEKKAVAFVVVSLTQLARVKAICETCDPNAFLIVSNASEVRGRGFSKERILYQFAKRNEMIEEREREKNGE</sequence>
<keyword evidence="2" id="KW-1003">Cell membrane</keyword>
<dbReference type="Pfam" id="PF10035">
    <property type="entry name" value="DUF2179"/>
    <property type="match status" value="1"/>
</dbReference>
<evidence type="ECO:0000313" key="8">
    <source>
        <dbReference type="EMBL" id="MEX5285682.1"/>
    </source>
</evidence>
<dbReference type="InterPro" id="IPR015867">
    <property type="entry name" value="N-reg_PII/ATP_PRibTrfase_C"/>
</dbReference>
<dbReference type="CDD" id="cd16380">
    <property type="entry name" value="YitT_C"/>
    <property type="match status" value="1"/>
</dbReference>
<comment type="subcellular location">
    <subcellularLocation>
        <location evidence="1">Cell membrane</location>
        <topology evidence="1">Multi-pass membrane protein</topology>
    </subcellularLocation>
</comment>
<dbReference type="Gene3D" id="3.30.70.120">
    <property type="match status" value="1"/>
</dbReference>
<keyword evidence="3 6" id="KW-0812">Transmembrane</keyword>
<feature type="domain" description="DUF2179" evidence="7">
    <location>
        <begin position="225"/>
        <end position="279"/>
    </location>
</feature>
<feature type="transmembrane region" description="Helical" evidence="6">
    <location>
        <begin position="150"/>
        <end position="175"/>
    </location>
</feature>
<keyword evidence="5 6" id="KW-0472">Membrane</keyword>
<evidence type="ECO:0000313" key="9">
    <source>
        <dbReference type="Proteomes" id="UP001559623"/>
    </source>
</evidence>